<dbReference type="HOGENOM" id="CLU_3425265_0_0_1"/>
<dbReference type="EMBL" id="CAEY01000176">
    <property type="status" value="NOT_ANNOTATED_CDS"/>
    <property type="molecule type" value="Genomic_DNA"/>
</dbReference>
<reference evidence="2" key="2">
    <citation type="submission" date="2015-06" db="UniProtKB">
        <authorList>
            <consortium name="EnsemblMetazoa"/>
        </authorList>
    </citation>
    <scope>IDENTIFICATION</scope>
</reference>
<dbReference type="Proteomes" id="UP000015104">
    <property type="component" value="Unassembled WGS sequence"/>
</dbReference>
<dbReference type="AlphaFoldDB" id="T1KKF0"/>
<organism evidence="2 3">
    <name type="scientific">Tetranychus urticae</name>
    <name type="common">Two-spotted spider mite</name>
    <dbReference type="NCBI Taxonomy" id="32264"/>
    <lineage>
        <taxon>Eukaryota</taxon>
        <taxon>Metazoa</taxon>
        <taxon>Ecdysozoa</taxon>
        <taxon>Arthropoda</taxon>
        <taxon>Chelicerata</taxon>
        <taxon>Arachnida</taxon>
        <taxon>Acari</taxon>
        <taxon>Acariformes</taxon>
        <taxon>Trombidiformes</taxon>
        <taxon>Prostigmata</taxon>
        <taxon>Eleutherengona</taxon>
        <taxon>Raphignathae</taxon>
        <taxon>Tetranychoidea</taxon>
        <taxon>Tetranychidae</taxon>
        <taxon>Tetranychus</taxon>
    </lineage>
</organism>
<feature type="compositionally biased region" description="Polar residues" evidence="1">
    <location>
        <begin position="11"/>
        <end position="22"/>
    </location>
</feature>
<protein>
    <submittedName>
        <fullName evidence="2">Uncharacterized protein</fullName>
    </submittedName>
</protein>
<sequence>MSSPPIGDFQTIESEGTLSTTE</sequence>
<feature type="region of interest" description="Disordered" evidence="1">
    <location>
        <begin position="1"/>
        <end position="22"/>
    </location>
</feature>
<keyword evidence="3" id="KW-1185">Reference proteome</keyword>
<name>T1KKF0_TETUR</name>
<reference evidence="3" key="1">
    <citation type="submission" date="2011-08" db="EMBL/GenBank/DDBJ databases">
        <authorList>
            <person name="Rombauts S."/>
        </authorList>
    </citation>
    <scope>NUCLEOTIDE SEQUENCE</scope>
    <source>
        <strain evidence="3">London</strain>
    </source>
</reference>
<proteinExistence type="predicted"/>
<accession>T1KKF0</accession>
<evidence type="ECO:0000313" key="3">
    <source>
        <dbReference type="Proteomes" id="UP000015104"/>
    </source>
</evidence>
<dbReference type="EnsemblMetazoa" id="tetur13g03500.1">
    <property type="protein sequence ID" value="tetur13g03500.1"/>
    <property type="gene ID" value="tetur13g03500"/>
</dbReference>
<evidence type="ECO:0000256" key="1">
    <source>
        <dbReference type="SAM" id="MobiDB-lite"/>
    </source>
</evidence>
<evidence type="ECO:0000313" key="2">
    <source>
        <dbReference type="EnsemblMetazoa" id="tetur13g03500.1"/>
    </source>
</evidence>